<evidence type="ECO:0000256" key="16">
    <source>
        <dbReference type="SAM" id="MobiDB-lite"/>
    </source>
</evidence>
<keyword evidence="8" id="KW-0833">Ubl conjugation pathway</keyword>
<feature type="region of interest" description="Disordered" evidence="16">
    <location>
        <begin position="343"/>
        <end position="374"/>
    </location>
</feature>
<sequence>MQGQKGTVGSMPETFFDHGSTSSNASIDQKVCWNNIRNPIENRLTDCLLSSNDINIGSMNSIGREEQEMGRWSSAEPSSIGSQNEENHNEWKMDHGLSTSTSVSANAGPSLEEQWYEPNSLFVQSSNYDAVPQNLNLNAGLVGHRDDNCQATEQSNLYKPSGSGNEQISRGPDSGRTSCKRKALEANVGHSSSSGSSSSLNCADGSAWHGVSASYNAGSSVNISAPTRQVHPRLGFDVRGSGSDSIPGPNLLPTAEASHRDFRLRISPLSIQEPMTPIFSSGGTIRQPVVSSLQQSSRLLPVNHSLDSSSAPVVDNATPQNPNSVIHVPILARNMQPFRWNGSSGLRASSSSSSNVYADREAVPDGGHQSRSMARNLSDHPMFVAPPELRALVRNSTNQGLSSGNINVPVNGASTSRAGSSSGANALPASAYVPHSNTSSRYPRRLSELVRRSLISSLAAESGGQGNQSSLSSGPPTPEQMLLSSGIANQGHHRSYPRSVPWLERQDAADLLGIPHSLRTLAAATEGRSRLVVSEIRNVLDLMRRGENLRFEDVMILDQSVVSGIADMHDRHRGMRLDVDNMSYEELLALEERIGYVSTGLNEETISNRLKRRKNSKALESQTEAEPCCVCQEEYNEGEDLGTLECGHDFHADCIKQWLMQKNLCPISELAAVSLKEKIWVMRPYDSSSDNPNMETETEAVAEEGGQKRSGKRGSKQGNDNGGGGDHGGGQSEHEMHIWTERERRKKMRNMFSSLHALLPQLPAKADKSTIVDEAVTYIKNLQQNLQTLEKQKLEKLRSSTTASSIITSQVQGPESREEFLTDNQGPTNDYPLTIDMPQTFPAQMSPACFQTWFSSNVVISMCGDDAQINVCSPRKPGTFATMLYILEKHRLEVVSAQVSSDQYRSMYMIHVHVSTHFKKTWPLNFFTRFTTMLMPCGVILWIRLVEYRNNFRRHSR</sequence>
<keyword evidence="21" id="KW-1185">Reference proteome</keyword>
<feature type="compositionally biased region" description="Polar residues" evidence="16">
    <location>
        <begin position="154"/>
        <end position="168"/>
    </location>
</feature>
<dbReference type="CDD" id="cd11393">
    <property type="entry name" value="bHLH_AtbHLH_like"/>
    <property type="match status" value="1"/>
</dbReference>
<dbReference type="FunFam" id="3.30.40.10:FF:000309">
    <property type="entry name" value="E3 ubiquitin-protein ligase MBR2"/>
    <property type="match status" value="1"/>
</dbReference>
<dbReference type="InterPro" id="IPR036638">
    <property type="entry name" value="HLH_DNA-bd_sf"/>
</dbReference>
<dbReference type="InterPro" id="IPR013083">
    <property type="entry name" value="Znf_RING/FYVE/PHD"/>
</dbReference>
<keyword evidence="11" id="KW-0238">DNA-binding</keyword>
<evidence type="ECO:0000256" key="9">
    <source>
        <dbReference type="ARBA" id="ARBA00022833"/>
    </source>
</evidence>
<feature type="compositionally biased region" description="Low complexity" evidence="16">
    <location>
        <begin position="343"/>
        <end position="354"/>
    </location>
</feature>
<evidence type="ECO:0000256" key="4">
    <source>
        <dbReference type="ARBA" id="ARBA00012483"/>
    </source>
</evidence>
<feature type="coiled-coil region" evidence="15">
    <location>
        <begin position="772"/>
        <end position="799"/>
    </location>
</feature>
<dbReference type="PANTHER" id="PTHR46772">
    <property type="entry name" value="BHLH DOMAIN-CONTAINING PROTEIN"/>
    <property type="match status" value="1"/>
</dbReference>
<dbReference type="PANTHER" id="PTHR46772:SF2">
    <property type="entry name" value="BHLH DOMAIN-CONTAINING PROTEIN"/>
    <property type="match status" value="1"/>
</dbReference>
<evidence type="ECO:0000259" key="19">
    <source>
        <dbReference type="PROSITE" id="PS50888"/>
    </source>
</evidence>
<evidence type="ECO:0000256" key="14">
    <source>
        <dbReference type="PROSITE-ProRule" id="PRU00175"/>
    </source>
</evidence>
<dbReference type="Gene3D" id="4.10.280.10">
    <property type="entry name" value="Helix-loop-helix DNA-binding domain"/>
    <property type="match status" value="1"/>
</dbReference>
<keyword evidence="10" id="KW-0805">Transcription regulation</keyword>
<feature type="domain" description="RING-type" evidence="18">
    <location>
        <begin position="628"/>
        <end position="669"/>
    </location>
</feature>
<dbReference type="GO" id="GO:0010228">
    <property type="term" value="P:vegetative to reproductive phase transition of meristem"/>
    <property type="evidence" value="ECO:0007669"/>
    <property type="project" value="UniProtKB-ARBA"/>
</dbReference>
<feature type="compositionally biased region" description="Gly residues" evidence="16">
    <location>
        <begin position="720"/>
        <end position="731"/>
    </location>
</feature>
<dbReference type="GO" id="GO:0009960">
    <property type="term" value="P:endosperm development"/>
    <property type="evidence" value="ECO:0007669"/>
    <property type="project" value="InterPro"/>
</dbReference>
<dbReference type="GO" id="GO:0043161">
    <property type="term" value="P:proteasome-mediated ubiquitin-dependent protein catabolic process"/>
    <property type="evidence" value="ECO:0007669"/>
    <property type="project" value="UniProtKB-ARBA"/>
</dbReference>
<feature type="compositionally biased region" description="Polar residues" evidence="16">
    <location>
        <begin position="398"/>
        <end position="408"/>
    </location>
</feature>
<evidence type="ECO:0000256" key="12">
    <source>
        <dbReference type="ARBA" id="ARBA00023163"/>
    </source>
</evidence>
<evidence type="ECO:0000313" key="21">
    <source>
        <dbReference type="Proteomes" id="UP000436088"/>
    </source>
</evidence>
<dbReference type="GO" id="GO:0005634">
    <property type="term" value="C:nucleus"/>
    <property type="evidence" value="ECO:0007669"/>
    <property type="project" value="UniProtKB-SubCell"/>
</dbReference>
<evidence type="ECO:0000313" key="20">
    <source>
        <dbReference type="EMBL" id="KAE8653966.1"/>
    </source>
</evidence>
<evidence type="ECO:0000256" key="1">
    <source>
        <dbReference type="ARBA" id="ARBA00000900"/>
    </source>
</evidence>
<dbReference type="Gene3D" id="3.30.40.10">
    <property type="entry name" value="Zinc/RING finger domain, C3HC4 (zinc finger)"/>
    <property type="match status" value="1"/>
</dbReference>
<keyword evidence="12" id="KW-0804">Transcription</keyword>
<keyword evidence="15" id="KW-0175">Coiled coil</keyword>
<dbReference type="GO" id="GO:0008270">
    <property type="term" value="F:zinc ion binding"/>
    <property type="evidence" value="ECO:0007669"/>
    <property type="project" value="UniProtKB-KW"/>
</dbReference>
<dbReference type="PROSITE" id="PS50888">
    <property type="entry name" value="BHLH"/>
    <property type="match status" value="1"/>
</dbReference>
<gene>
    <name evidence="20" type="ORF">F3Y22_tig00117056pilonHSYRG00586</name>
</gene>
<evidence type="ECO:0000256" key="6">
    <source>
        <dbReference type="ARBA" id="ARBA00022723"/>
    </source>
</evidence>
<dbReference type="Pfam" id="PF13639">
    <property type="entry name" value="zf-RING_2"/>
    <property type="match status" value="1"/>
</dbReference>
<dbReference type="GO" id="GO:0061630">
    <property type="term" value="F:ubiquitin protein ligase activity"/>
    <property type="evidence" value="ECO:0007669"/>
    <property type="project" value="UniProtKB-EC"/>
</dbReference>
<keyword evidence="17" id="KW-0812">Transmembrane</keyword>
<evidence type="ECO:0000256" key="7">
    <source>
        <dbReference type="ARBA" id="ARBA00022771"/>
    </source>
</evidence>
<comment type="pathway">
    <text evidence="3">Protein modification; protein ubiquitination.</text>
</comment>
<feature type="region of interest" description="Disordered" evidence="16">
    <location>
        <begin position="805"/>
        <end position="825"/>
    </location>
</feature>
<name>A0A6A2WW21_HIBSY</name>
<dbReference type="EC" id="2.3.2.27" evidence="4"/>
<dbReference type="InterPro" id="IPR011598">
    <property type="entry name" value="bHLH_dom"/>
</dbReference>
<feature type="region of interest" description="Disordered" evidence="16">
    <location>
        <begin position="458"/>
        <end position="483"/>
    </location>
</feature>
<dbReference type="PROSITE" id="PS50089">
    <property type="entry name" value="ZF_RING_2"/>
    <property type="match status" value="1"/>
</dbReference>
<keyword evidence="7 14" id="KW-0863">Zinc-finger</keyword>
<accession>A0A6A2WW21</accession>
<keyword evidence="17" id="KW-0472">Membrane</keyword>
<feature type="region of interest" description="Disordered" evidence="16">
    <location>
        <begin position="398"/>
        <end position="444"/>
    </location>
</feature>
<dbReference type="InterPro" id="IPR044278">
    <property type="entry name" value="BHLH95-like"/>
</dbReference>
<feature type="compositionally biased region" description="Low complexity" evidence="16">
    <location>
        <begin position="412"/>
        <end position="424"/>
    </location>
</feature>
<dbReference type="SUPFAM" id="SSF57850">
    <property type="entry name" value="RING/U-box"/>
    <property type="match status" value="1"/>
</dbReference>
<dbReference type="Proteomes" id="UP000436088">
    <property type="component" value="Unassembled WGS sequence"/>
</dbReference>
<dbReference type="InterPro" id="IPR045239">
    <property type="entry name" value="bHLH95_bHLH"/>
</dbReference>
<keyword evidence="6" id="KW-0479">Metal-binding</keyword>
<dbReference type="GO" id="GO:0003700">
    <property type="term" value="F:DNA-binding transcription factor activity"/>
    <property type="evidence" value="ECO:0007669"/>
    <property type="project" value="InterPro"/>
</dbReference>
<feature type="region of interest" description="Disordered" evidence="16">
    <location>
        <begin position="1"/>
        <end position="22"/>
    </location>
</feature>
<feature type="transmembrane region" description="Helical" evidence="17">
    <location>
        <begin position="926"/>
        <end position="946"/>
    </location>
</feature>
<evidence type="ECO:0000256" key="2">
    <source>
        <dbReference type="ARBA" id="ARBA00004123"/>
    </source>
</evidence>
<dbReference type="GO" id="GO:0003677">
    <property type="term" value="F:DNA binding"/>
    <property type="evidence" value="ECO:0007669"/>
    <property type="project" value="UniProtKB-KW"/>
</dbReference>
<comment type="subcellular location">
    <subcellularLocation>
        <location evidence="2">Nucleus</location>
    </subcellularLocation>
</comment>
<proteinExistence type="predicted"/>
<keyword evidence="17" id="KW-1133">Transmembrane helix</keyword>
<protein>
    <recommendedName>
        <fullName evidence="4">RING-type E3 ubiquitin transferase</fullName>
        <ecNumber evidence="4">2.3.2.27</ecNumber>
    </recommendedName>
</protein>
<dbReference type="EMBL" id="VEPZ02001788">
    <property type="protein sequence ID" value="KAE8653966.1"/>
    <property type="molecule type" value="Genomic_DNA"/>
</dbReference>
<dbReference type="SMART" id="SM00353">
    <property type="entry name" value="HLH"/>
    <property type="match status" value="1"/>
</dbReference>
<feature type="domain" description="BHLH" evidence="19">
    <location>
        <begin position="732"/>
        <end position="782"/>
    </location>
</feature>
<dbReference type="GO" id="GO:0046983">
    <property type="term" value="F:protein dimerization activity"/>
    <property type="evidence" value="ECO:0007669"/>
    <property type="project" value="InterPro"/>
</dbReference>
<evidence type="ECO:0000256" key="3">
    <source>
        <dbReference type="ARBA" id="ARBA00004906"/>
    </source>
</evidence>
<evidence type="ECO:0000256" key="13">
    <source>
        <dbReference type="ARBA" id="ARBA00023242"/>
    </source>
</evidence>
<comment type="catalytic activity">
    <reaction evidence="1">
        <text>S-ubiquitinyl-[E2 ubiquitin-conjugating enzyme]-L-cysteine + [acceptor protein]-L-lysine = [E2 ubiquitin-conjugating enzyme]-L-cysteine + N(6)-ubiquitinyl-[acceptor protein]-L-lysine.</text>
        <dbReference type="EC" id="2.3.2.27"/>
    </reaction>
</comment>
<feature type="region of interest" description="Disordered" evidence="16">
    <location>
        <begin position="154"/>
        <end position="199"/>
    </location>
</feature>
<dbReference type="AlphaFoldDB" id="A0A6A2WW21"/>
<dbReference type="Pfam" id="PF00010">
    <property type="entry name" value="HLH"/>
    <property type="match status" value="1"/>
</dbReference>
<evidence type="ECO:0000256" key="15">
    <source>
        <dbReference type="SAM" id="Coils"/>
    </source>
</evidence>
<feature type="region of interest" description="Disordered" evidence="16">
    <location>
        <begin position="684"/>
        <end position="735"/>
    </location>
</feature>
<organism evidence="20 21">
    <name type="scientific">Hibiscus syriacus</name>
    <name type="common">Rose of Sharon</name>
    <dbReference type="NCBI Taxonomy" id="106335"/>
    <lineage>
        <taxon>Eukaryota</taxon>
        <taxon>Viridiplantae</taxon>
        <taxon>Streptophyta</taxon>
        <taxon>Embryophyta</taxon>
        <taxon>Tracheophyta</taxon>
        <taxon>Spermatophyta</taxon>
        <taxon>Magnoliopsida</taxon>
        <taxon>eudicotyledons</taxon>
        <taxon>Gunneridae</taxon>
        <taxon>Pentapetalae</taxon>
        <taxon>rosids</taxon>
        <taxon>malvids</taxon>
        <taxon>Malvales</taxon>
        <taxon>Malvaceae</taxon>
        <taxon>Malvoideae</taxon>
        <taxon>Hibiscus</taxon>
    </lineage>
</organism>
<dbReference type="InterPro" id="IPR001841">
    <property type="entry name" value="Znf_RING"/>
</dbReference>
<reference evidence="20" key="1">
    <citation type="submission" date="2019-09" db="EMBL/GenBank/DDBJ databases">
        <title>Draft genome information of white flower Hibiscus syriacus.</title>
        <authorList>
            <person name="Kim Y.-M."/>
        </authorList>
    </citation>
    <scope>NUCLEOTIDE SEQUENCE [LARGE SCALE GENOMIC DNA]</scope>
    <source>
        <strain evidence="20">YM2019G1</strain>
    </source>
</reference>
<evidence type="ECO:0000256" key="11">
    <source>
        <dbReference type="ARBA" id="ARBA00023125"/>
    </source>
</evidence>
<evidence type="ECO:0000256" key="17">
    <source>
        <dbReference type="SAM" id="Phobius"/>
    </source>
</evidence>
<evidence type="ECO:0000259" key="18">
    <source>
        <dbReference type="PROSITE" id="PS50089"/>
    </source>
</evidence>
<comment type="caution">
    <text evidence="20">The sequence shown here is derived from an EMBL/GenBank/DDBJ whole genome shotgun (WGS) entry which is preliminary data.</text>
</comment>
<evidence type="ECO:0000256" key="8">
    <source>
        <dbReference type="ARBA" id="ARBA00022786"/>
    </source>
</evidence>
<keyword evidence="9" id="KW-0862">Zinc</keyword>
<evidence type="ECO:0000256" key="5">
    <source>
        <dbReference type="ARBA" id="ARBA00022679"/>
    </source>
</evidence>
<evidence type="ECO:0000256" key="10">
    <source>
        <dbReference type="ARBA" id="ARBA00023015"/>
    </source>
</evidence>
<keyword evidence="5" id="KW-0808">Transferase</keyword>
<dbReference type="SUPFAM" id="SSF47459">
    <property type="entry name" value="HLH, helix-loop-helix DNA-binding domain"/>
    <property type="match status" value="1"/>
</dbReference>
<keyword evidence="13" id="KW-0539">Nucleus</keyword>
<dbReference type="SMART" id="SM00184">
    <property type="entry name" value="RING"/>
    <property type="match status" value="1"/>
</dbReference>